<proteinExistence type="predicted"/>
<evidence type="ECO:0000256" key="2">
    <source>
        <dbReference type="SAM" id="Phobius"/>
    </source>
</evidence>
<keyword evidence="2" id="KW-0472">Membrane</keyword>
<gene>
    <name evidence="3" type="ORF">DBV05_g11082</name>
</gene>
<feature type="region of interest" description="Disordered" evidence="1">
    <location>
        <begin position="106"/>
        <end position="127"/>
    </location>
</feature>
<dbReference type="Proteomes" id="UP000325902">
    <property type="component" value="Unassembled WGS sequence"/>
</dbReference>
<name>A0A5N5CY63_9PEZI</name>
<reference evidence="3 4" key="1">
    <citation type="journal article" date="2019" name="Sci. Rep.">
        <title>A multi-omics analysis of the grapevine pathogen Lasiodiplodia theobromae reveals that temperature affects the expression of virulence- and pathogenicity-related genes.</title>
        <authorList>
            <person name="Felix C."/>
            <person name="Meneses R."/>
            <person name="Goncalves M.F.M."/>
            <person name="Tilleman L."/>
            <person name="Duarte A.S."/>
            <person name="Jorrin-Novo J.V."/>
            <person name="Van de Peer Y."/>
            <person name="Deforce D."/>
            <person name="Van Nieuwerburgh F."/>
            <person name="Esteves A.C."/>
            <person name="Alves A."/>
        </authorList>
    </citation>
    <scope>NUCLEOTIDE SEQUENCE [LARGE SCALE GENOMIC DNA]</scope>
    <source>
        <strain evidence="3 4">LA-SOL3</strain>
    </source>
</reference>
<comment type="caution">
    <text evidence="3">The sequence shown here is derived from an EMBL/GenBank/DDBJ whole genome shotgun (WGS) entry which is preliminary data.</text>
</comment>
<keyword evidence="4" id="KW-1185">Reference proteome</keyword>
<feature type="compositionally biased region" description="Low complexity" evidence="1">
    <location>
        <begin position="240"/>
        <end position="251"/>
    </location>
</feature>
<sequence length="276" mass="29940">MAPPILAPLPIFGIALTGTAIVSLVFLHFWYSRLDRKRNTYRVESRSTERSPVDSECGLRERDLFRGSPALVPPGQAGRGRVWTTAEVRRGGFRGAEMESDITDMRGVRNGGMRGGSGDNPFLTPRSTTPTPYNTIASMRGGARPQHLTSVEALRLSETGSAHGSDSVFLQSYDLADGSPHGQHHHGTTKHAHGHSPLRNDITASTAKTEAGTSSSNDNTSNDTLKPPSSDESNEKRGSFSRSISKLSMKSKSTKKESSKKSPGPLEVHPWRLSYT</sequence>
<evidence type="ECO:0000313" key="3">
    <source>
        <dbReference type="EMBL" id="KAB2570246.1"/>
    </source>
</evidence>
<feature type="region of interest" description="Disordered" evidence="1">
    <location>
        <begin position="173"/>
        <end position="276"/>
    </location>
</feature>
<feature type="transmembrane region" description="Helical" evidence="2">
    <location>
        <begin position="6"/>
        <end position="31"/>
    </location>
</feature>
<dbReference type="OrthoDB" id="10597651at2759"/>
<protein>
    <submittedName>
        <fullName evidence="3">Uncharacterized protein</fullName>
    </submittedName>
</protein>
<keyword evidence="2" id="KW-1133">Transmembrane helix</keyword>
<dbReference type="EMBL" id="VCHE01000145">
    <property type="protein sequence ID" value="KAB2570246.1"/>
    <property type="molecule type" value="Genomic_DNA"/>
</dbReference>
<feature type="compositionally biased region" description="Gly residues" evidence="1">
    <location>
        <begin position="109"/>
        <end position="118"/>
    </location>
</feature>
<evidence type="ECO:0000256" key="1">
    <source>
        <dbReference type="SAM" id="MobiDB-lite"/>
    </source>
</evidence>
<organism evidence="3 4">
    <name type="scientific">Lasiodiplodia theobromae</name>
    <dbReference type="NCBI Taxonomy" id="45133"/>
    <lineage>
        <taxon>Eukaryota</taxon>
        <taxon>Fungi</taxon>
        <taxon>Dikarya</taxon>
        <taxon>Ascomycota</taxon>
        <taxon>Pezizomycotina</taxon>
        <taxon>Dothideomycetes</taxon>
        <taxon>Dothideomycetes incertae sedis</taxon>
        <taxon>Botryosphaeriales</taxon>
        <taxon>Botryosphaeriaceae</taxon>
        <taxon>Lasiodiplodia</taxon>
    </lineage>
</organism>
<feature type="compositionally biased region" description="Polar residues" evidence="1">
    <location>
        <begin position="202"/>
        <end position="212"/>
    </location>
</feature>
<accession>A0A5N5CY63</accession>
<feature type="compositionally biased region" description="Low complexity" evidence="1">
    <location>
        <begin position="213"/>
        <end position="224"/>
    </location>
</feature>
<feature type="compositionally biased region" description="Basic residues" evidence="1">
    <location>
        <begin position="182"/>
        <end position="196"/>
    </location>
</feature>
<dbReference type="AlphaFoldDB" id="A0A5N5CY63"/>
<evidence type="ECO:0000313" key="4">
    <source>
        <dbReference type="Proteomes" id="UP000325902"/>
    </source>
</evidence>
<keyword evidence="2" id="KW-0812">Transmembrane</keyword>